<dbReference type="EMBL" id="AGWX01000001">
    <property type="protein sequence ID" value="EKS42039.1"/>
    <property type="molecule type" value="Genomic_DNA"/>
</dbReference>
<name>K8PML2_9BRAD</name>
<dbReference type="Proteomes" id="UP000001096">
    <property type="component" value="Unassembled WGS sequence"/>
</dbReference>
<evidence type="ECO:0000259" key="1">
    <source>
        <dbReference type="Pfam" id="PF13488"/>
    </source>
</evidence>
<sequence>MSAVNFGDDTMHHRTAAILLAATLTLGGCAADSGPKENSGTVIGALSGALIGSAIGGGTGERVGAAMAGAAIGGLIGNRVGASMDEQDRQYAYEAEMNALDRGAPGAPVDWRNPDTGRYGNIVPGPAYTRRGTRCRAFTHTVYINGQPTAERGTACRNPDGTWTAVG</sequence>
<reference evidence="2 3" key="1">
    <citation type="submission" date="2012-04" db="EMBL/GenBank/DDBJ databases">
        <title>The Genome Sequence of Afipia broomeae ATCC 49717.</title>
        <authorList>
            <consortium name="The Broad Institute Genome Sequencing Platform"/>
            <person name="Earl A."/>
            <person name="Ward D."/>
            <person name="Feldgarden M."/>
            <person name="Gevers D."/>
            <person name="Huys G."/>
            <person name="Walker B."/>
            <person name="Young S.K."/>
            <person name="Zeng Q."/>
            <person name="Gargeya S."/>
            <person name="Fitzgerald M."/>
            <person name="Haas B."/>
            <person name="Abouelleil A."/>
            <person name="Alvarado L."/>
            <person name="Arachchi H.M."/>
            <person name="Berlin A."/>
            <person name="Chapman S.B."/>
            <person name="Goldberg J."/>
            <person name="Griggs A."/>
            <person name="Gujja S."/>
            <person name="Hansen M."/>
            <person name="Howarth C."/>
            <person name="Imamovic A."/>
            <person name="Larimer J."/>
            <person name="McCowen C."/>
            <person name="Montmayeur A."/>
            <person name="Murphy C."/>
            <person name="Neiman D."/>
            <person name="Pearson M."/>
            <person name="Priest M."/>
            <person name="Roberts A."/>
            <person name="Saif S."/>
            <person name="Shea T."/>
            <person name="Sisk P."/>
            <person name="Sykes S."/>
            <person name="Wortman J."/>
            <person name="Nusbaum C."/>
            <person name="Birren B."/>
        </authorList>
    </citation>
    <scope>NUCLEOTIDE SEQUENCE [LARGE SCALE GENOMIC DNA]</scope>
    <source>
        <strain evidence="2 3">ATCC 49717</strain>
    </source>
</reference>
<dbReference type="PIRSF" id="PIRSF002721">
    <property type="entry name" value="Surface_antigen_Rickettsia"/>
    <property type="match status" value="1"/>
</dbReference>
<organism evidence="2 3">
    <name type="scientific">Afipia broomeae ATCC 49717</name>
    <dbReference type="NCBI Taxonomy" id="883078"/>
    <lineage>
        <taxon>Bacteria</taxon>
        <taxon>Pseudomonadati</taxon>
        <taxon>Pseudomonadota</taxon>
        <taxon>Alphaproteobacteria</taxon>
        <taxon>Hyphomicrobiales</taxon>
        <taxon>Nitrobacteraceae</taxon>
        <taxon>Afipia</taxon>
    </lineage>
</organism>
<keyword evidence="3" id="KW-1185">Reference proteome</keyword>
<comment type="caution">
    <text evidence="2">The sequence shown here is derived from an EMBL/GenBank/DDBJ whole genome shotgun (WGS) entry which is preliminary data.</text>
</comment>
<dbReference type="InterPro" id="IPR039567">
    <property type="entry name" value="Gly-zipper"/>
</dbReference>
<proteinExistence type="predicted"/>
<protein>
    <recommendedName>
        <fullName evidence="1">Glycine zipper domain-containing protein</fullName>
    </recommendedName>
</protein>
<accession>K8PML2</accession>
<dbReference type="HOGENOM" id="CLU_118535_0_0_5"/>
<dbReference type="PATRIC" id="fig|883078.3.peg.1165"/>
<gene>
    <name evidence="2" type="ORF">HMPREF9695_01131</name>
</gene>
<dbReference type="AlphaFoldDB" id="K8PML2"/>
<dbReference type="eggNOG" id="COG4520">
    <property type="taxonomic scope" value="Bacteria"/>
</dbReference>
<dbReference type="Pfam" id="PF13488">
    <property type="entry name" value="Gly-zipper_Omp"/>
    <property type="match status" value="1"/>
</dbReference>
<dbReference type="InterPro" id="IPR016364">
    <property type="entry name" value="Surface_antigen_Rickettsia"/>
</dbReference>
<evidence type="ECO:0000313" key="2">
    <source>
        <dbReference type="EMBL" id="EKS42039.1"/>
    </source>
</evidence>
<evidence type="ECO:0000313" key="3">
    <source>
        <dbReference type="Proteomes" id="UP000001096"/>
    </source>
</evidence>
<feature type="domain" description="Glycine zipper" evidence="1">
    <location>
        <begin position="43"/>
        <end position="87"/>
    </location>
</feature>